<dbReference type="Gene3D" id="2.30.29.170">
    <property type="match status" value="1"/>
</dbReference>
<gene>
    <name evidence="9" type="ORF">KUTeg_012705</name>
</gene>
<feature type="binding site" evidence="5">
    <location>
        <position position="206"/>
    </location>
    <ligand>
        <name>ATP</name>
        <dbReference type="ChEBI" id="CHEBI:30616"/>
    </ligand>
</feature>
<sequence>MNDQQVDEKYCFIVEWYDQHAAFIRRYQLFYYVRDGTIEMFDIKNHRSFLKKTKVDSVGLSDLYIGSTVNILSRQLNFVDYGDDYTRSRLSHKKERTLGVIKPDAFSKMGQVLDEVYKNGFMITQMKMCKLTRDEAFEFYQEHQGKPFLDNLLNFVTSGPVVAFELMGESCVSNWRQLLGPTDSSAARKEYPRSIRAMFGKDTTENACHGSDSIASGVRELEFFFPSKGLGRQNTAKFTDCTCCIIKPHAVQAGNAGKIISKIMEAGFEISALQMFHMEKANAEEFYEVYKGVVQEYSSMVTELTSGPCIALEIRAQDAPKAFREMVGPSDPEIARHLRPRTLRAQFGVDKIRNAVHCTDLPEDGLLEVEYFFKVLDHC</sequence>
<dbReference type="InterPro" id="IPR001564">
    <property type="entry name" value="Nucleoside_diP_kinase"/>
</dbReference>
<evidence type="ECO:0000256" key="1">
    <source>
        <dbReference type="ARBA" id="ARBA00004430"/>
    </source>
</evidence>
<feature type="binding site" evidence="5">
    <location>
        <position position="196"/>
    </location>
    <ligand>
        <name>ATP</name>
        <dbReference type="ChEBI" id="CHEBI:30616"/>
    </ligand>
</feature>
<evidence type="ECO:0000256" key="7">
    <source>
        <dbReference type="RuleBase" id="RU004013"/>
    </source>
</evidence>
<feature type="active site" description="Pros-phosphohistidine intermediate" evidence="5">
    <location>
        <position position="357"/>
    </location>
</feature>
<dbReference type="PRINTS" id="PR01243">
    <property type="entry name" value="NUCDPKINASE"/>
</dbReference>
<evidence type="ECO:0000256" key="4">
    <source>
        <dbReference type="ARBA" id="ARBA00023273"/>
    </source>
</evidence>
<dbReference type="EMBL" id="JARBDR010000640">
    <property type="protein sequence ID" value="KAJ8310840.1"/>
    <property type="molecule type" value="Genomic_DNA"/>
</dbReference>
<keyword evidence="7" id="KW-0418">Kinase</keyword>
<dbReference type="PANTHER" id="PTHR43109">
    <property type="entry name" value="NUCLEOSIDE DIPHOSPHATE KINASE 7"/>
    <property type="match status" value="1"/>
</dbReference>
<evidence type="ECO:0000313" key="9">
    <source>
        <dbReference type="EMBL" id="KAJ8310840.1"/>
    </source>
</evidence>
<evidence type="ECO:0000256" key="5">
    <source>
        <dbReference type="PROSITE-ProRule" id="PRU00706"/>
    </source>
</evidence>
<dbReference type="InterPro" id="IPR036850">
    <property type="entry name" value="NDK-like_dom_sf"/>
</dbReference>
<dbReference type="EC" id="2.7.4.6" evidence="7"/>
<comment type="similarity">
    <text evidence="5 6">Belongs to the NDK family.</text>
</comment>
<comment type="caution">
    <text evidence="5">Lacks conserved residue(s) required for the propagation of feature annotation.</text>
</comment>
<feature type="binding site" evidence="5">
    <location>
        <position position="102"/>
    </location>
    <ligand>
        <name>ATP</name>
        <dbReference type="ChEBI" id="CHEBI:30616"/>
    </ligand>
</feature>
<organism evidence="9 10">
    <name type="scientific">Tegillarca granosa</name>
    <name type="common">Malaysian cockle</name>
    <name type="synonym">Anadara granosa</name>
    <dbReference type="NCBI Taxonomy" id="220873"/>
    <lineage>
        <taxon>Eukaryota</taxon>
        <taxon>Metazoa</taxon>
        <taxon>Spiralia</taxon>
        <taxon>Lophotrochozoa</taxon>
        <taxon>Mollusca</taxon>
        <taxon>Bivalvia</taxon>
        <taxon>Autobranchia</taxon>
        <taxon>Pteriomorphia</taxon>
        <taxon>Arcoida</taxon>
        <taxon>Arcoidea</taxon>
        <taxon>Arcidae</taxon>
        <taxon>Tegillarca</taxon>
    </lineage>
</organism>
<dbReference type="Pfam" id="PF00334">
    <property type="entry name" value="NDK"/>
    <property type="match status" value="2"/>
</dbReference>
<evidence type="ECO:0000313" key="10">
    <source>
        <dbReference type="Proteomes" id="UP001217089"/>
    </source>
</evidence>
<dbReference type="SUPFAM" id="SSF54919">
    <property type="entry name" value="Nucleoside diphosphate kinase, NDK"/>
    <property type="match status" value="2"/>
</dbReference>
<dbReference type="CDD" id="cd04412">
    <property type="entry name" value="NDPk7B"/>
    <property type="match status" value="1"/>
</dbReference>
<dbReference type="PANTHER" id="PTHR43109:SF2">
    <property type="entry name" value="NUCLEOSIDE DIPHOSPHATE KINASE 7"/>
    <property type="match status" value="1"/>
</dbReference>
<feature type="binding site" evidence="5">
    <location>
        <position position="176"/>
    </location>
    <ligand>
        <name>ATP</name>
        <dbReference type="ChEBI" id="CHEBI:30616"/>
    </ligand>
</feature>
<comment type="caution">
    <text evidence="9">The sequence shown here is derived from an EMBL/GenBank/DDBJ whole genome shotgun (WGS) entry which is preliminary data.</text>
</comment>
<feature type="binding site" evidence="5">
    <location>
        <position position="182"/>
    </location>
    <ligand>
        <name>ATP</name>
        <dbReference type="ChEBI" id="CHEBI:30616"/>
    </ligand>
</feature>
<dbReference type="InterPro" id="IPR011410">
    <property type="entry name" value="NDPK7"/>
</dbReference>
<dbReference type="InterPro" id="IPR057579">
    <property type="entry name" value="DM10_NDK7"/>
</dbReference>
<keyword evidence="3" id="KW-0206">Cytoskeleton</keyword>
<evidence type="ECO:0000256" key="2">
    <source>
        <dbReference type="ARBA" id="ARBA00022490"/>
    </source>
</evidence>
<reference evidence="9 10" key="1">
    <citation type="submission" date="2022-12" db="EMBL/GenBank/DDBJ databases">
        <title>Chromosome-level genome of Tegillarca granosa.</title>
        <authorList>
            <person name="Kim J."/>
        </authorList>
    </citation>
    <scope>NUCLEOTIDE SEQUENCE [LARGE SCALE GENOMIC DNA]</scope>
    <source>
        <strain evidence="9">Teg-2019</strain>
        <tissue evidence="9">Adductor muscle</tissue>
    </source>
</reference>
<dbReference type="SMART" id="SM00562">
    <property type="entry name" value="NDK"/>
    <property type="match status" value="2"/>
</dbReference>
<dbReference type="Gene3D" id="3.30.70.141">
    <property type="entry name" value="Nucleoside diphosphate kinase-like domain"/>
    <property type="match status" value="2"/>
</dbReference>
<dbReference type="InterPro" id="IPR037993">
    <property type="entry name" value="NDPk7B"/>
</dbReference>
<dbReference type="InterPro" id="IPR023005">
    <property type="entry name" value="Nucleoside_diP_kinase_AS"/>
</dbReference>
<dbReference type="PROSITE" id="PS51336">
    <property type="entry name" value="DM10"/>
    <property type="match status" value="1"/>
</dbReference>
<accession>A0ABQ9F3U5</accession>
<dbReference type="Pfam" id="PF25364">
    <property type="entry name" value="PH_NDK7_N"/>
    <property type="match status" value="1"/>
</dbReference>
<feature type="binding site" evidence="5">
    <location>
        <position position="148"/>
    </location>
    <ligand>
        <name>ATP</name>
        <dbReference type="ChEBI" id="CHEBI:30616"/>
    </ligand>
</feature>
<dbReference type="PIRSF" id="PIRSF036503">
    <property type="entry name" value="NDK7"/>
    <property type="match status" value="1"/>
</dbReference>
<comment type="catalytic activity">
    <reaction evidence="7">
        <text>a 2'-deoxyribonucleoside 5'-diphosphate + ATP = a 2'-deoxyribonucleoside 5'-triphosphate + ADP</text>
        <dbReference type="Rhea" id="RHEA:44640"/>
        <dbReference type="ChEBI" id="CHEBI:30616"/>
        <dbReference type="ChEBI" id="CHEBI:61560"/>
        <dbReference type="ChEBI" id="CHEBI:73316"/>
        <dbReference type="ChEBI" id="CHEBI:456216"/>
        <dbReference type="EC" id="2.7.4.6"/>
    </reaction>
</comment>
<dbReference type="InterPro" id="IPR034907">
    <property type="entry name" value="NDK-like_dom"/>
</dbReference>
<dbReference type="SMART" id="SM00676">
    <property type="entry name" value="DM10"/>
    <property type="match status" value="1"/>
</dbReference>
<dbReference type="PROSITE" id="PS51374">
    <property type="entry name" value="NDPK_LIKE"/>
    <property type="match status" value="2"/>
</dbReference>
<keyword evidence="4" id="KW-0966">Cell projection</keyword>
<name>A0ABQ9F3U5_TEGGR</name>
<comment type="subcellular location">
    <subcellularLocation>
        <location evidence="1">Cytoplasm</location>
        <location evidence="1">Cytoskeleton</location>
        <location evidence="1">Cilium axoneme</location>
    </subcellularLocation>
</comment>
<feature type="domain" description="DM10" evidence="8">
    <location>
        <begin position="6"/>
        <end position="94"/>
    </location>
</feature>
<dbReference type="PROSITE" id="PS00469">
    <property type="entry name" value="NDPK"/>
    <property type="match status" value="1"/>
</dbReference>
<protein>
    <recommendedName>
        <fullName evidence="7">Nucleoside diphosphate kinase</fullName>
        <ecNumber evidence="7">2.7.4.6</ecNumber>
    </recommendedName>
</protein>
<evidence type="ECO:0000256" key="6">
    <source>
        <dbReference type="RuleBase" id="RU004011"/>
    </source>
</evidence>
<dbReference type="Proteomes" id="UP001217089">
    <property type="component" value="Unassembled WGS sequence"/>
</dbReference>
<proteinExistence type="inferred from homology"/>
<feature type="active site" description="Pros-phosphohistidine intermediate" evidence="5">
    <location>
        <position position="209"/>
    </location>
</feature>
<evidence type="ECO:0000259" key="8">
    <source>
        <dbReference type="PROSITE" id="PS51336"/>
    </source>
</evidence>
<keyword evidence="7" id="KW-0547">Nucleotide-binding</keyword>
<keyword evidence="7" id="KW-0808">Transferase</keyword>
<evidence type="ECO:0000256" key="3">
    <source>
        <dbReference type="ARBA" id="ARBA00023212"/>
    </source>
</evidence>
<keyword evidence="10" id="KW-1185">Reference proteome</keyword>
<keyword evidence="2" id="KW-0963">Cytoplasm</keyword>
<keyword evidence="7" id="KW-0067">ATP-binding</keyword>
<dbReference type="InterPro" id="IPR006602">
    <property type="entry name" value="DM10_dom"/>
</dbReference>